<dbReference type="GO" id="GO:0005524">
    <property type="term" value="F:ATP binding"/>
    <property type="evidence" value="ECO:0007669"/>
    <property type="project" value="UniProtKB-KW"/>
</dbReference>
<dbReference type="PROSITE" id="PS50885">
    <property type="entry name" value="HAMP"/>
    <property type="match status" value="1"/>
</dbReference>
<keyword evidence="6" id="KW-0597">Phosphoprotein</keyword>
<evidence type="ECO:0000256" key="13">
    <source>
        <dbReference type="ARBA" id="ARBA00023012"/>
    </source>
</evidence>
<sequence length="430" mass="48721">MPKGLYTRALLIIVVPMVVLQSVLAFVFMERHYQLVTNRLSEAVVREIAAVVYVLENYPQDTGYRLIEEMGSRALDMTVTVLPPEPLPPPRPKPYFDLIDHNLSREISERIGKPFWIDTIGRSRFVEVRIQLRDKVLRVVTRRSQTYASNSHIFLVWMICTSLVLIVIAMIFLRNQIRPIERLANAAESFGKGRPMETFRPSGAREVRRAAQAFIEMRRRIERQLEQRTTMLAGVSHDLRTILTRFRLQLALFGDTPETAGMKRDVNEMNHMLEDYLAFARGDSGEAVVATDMSLMLEELEEEAEIIGATARSTFTGEPDVQLRRNAVKRSLMNLVTNAARHSTNVTITGRHADGWLTVTIDDDGPGIPPEERENVFRPFYRLDEARNQDEGGSGLGLAIARDIARSHGGDIQLEDSPQGGLRARFRIPG</sequence>
<comment type="catalytic activity">
    <reaction evidence="1">
        <text>ATP + protein L-histidine = ADP + protein N-phospho-L-histidine.</text>
        <dbReference type="EC" id="2.7.13.3"/>
    </reaction>
</comment>
<organism evidence="15 16">
    <name type="scientific">Pannonibacter tanglangensis</name>
    <dbReference type="NCBI Taxonomy" id="2750084"/>
    <lineage>
        <taxon>Bacteria</taxon>
        <taxon>Pseudomonadati</taxon>
        <taxon>Pseudomonadota</taxon>
        <taxon>Alphaproteobacteria</taxon>
        <taxon>Hyphomicrobiales</taxon>
        <taxon>Stappiaceae</taxon>
        <taxon>Pannonibacter</taxon>
    </lineage>
</organism>
<dbReference type="Gene3D" id="1.10.287.130">
    <property type="match status" value="1"/>
</dbReference>
<gene>
    <name evidence="15" type="ORF">GWI72_01385</name>
</gene>
<comment type="caution">
    <text evidence="15">The sequence shown here is derived from an EMBL/GenBank/DDBJ whole genome shotgun (WGS) entry which is preliminary data.</text>
</comment>
<dbReference type="InterPro" id="IPR050980">
    <property type="entry name" value="2C_sensor_his_kinase"/>
</dbReference>
<keyword evidence="4" id="KW-1003">Cell membrane</keyword>
<evidence type="ECO:0000256" key="2">
    <source>
        <dbReference type="ARBA" id="ARBA00004429"/>
    </source>
</evidence>
<dbReference type="PANTHER" id="PTHR44936">
    <property type="entry name" value="SENSOR PROTEIN CREC"/>
    <property type="match status" value="1"/>
</dbReference>
<dbReference type="GO" id="GO:0005886">
    <property type="term" value="C:plasma membrane"/>
    <property type="evidence" value="ECO:0007669"/>
    <property type="project" value="UniProtKB-SubCell"/>
</dbReference>
<keyword evidence="7" id="KW-0808">Transferase</keyword>
<dbReference type="PRINTS" id="PR00344">
    <property type="entry name" value="BCTRLSENSOR"/>
</dbReference>
<dbReference type="Pfam" id="PF00672">
    <property type="entry name" value="HAMP"/>
    <property type="match status" value="1"/>
</dbReference>
<reference evidence="16" key="1">
    <citation type="submission" date="2020-01" db="EMBL/GenBank/DDBJ databases">
        <authorList>
            <person name="Fang Y."/>
            <person name="Sun R."/>
            <person name="Nie L."/>
            <person name="He J."/>
            <person name="Hao L."/>
            <person name="Wang L."/>
            <person name="Su S."/>
            <person name="Lv E."/>
            <person name="Zhang Z."/>
            <person name="Xie R."/>
            <person name="Liu H."/>
        </authorList>
    </citation>
    <scope>NUCLEOTIDE SEQUENCE [LARGE SCALE GENOMIC DNA]</scope>
    <source>
        <strain evidence="16">XCT-53</strain>
    </source>
</reference>
<keyword evidence="10" id="KW-0418">Kinase</keyword>
<dbReference type="SUPFAM" id="SSF47384">
    <property type="entry name" value="Homodimeric domain of signal transducing histidine kinase"/>
    <property type="match status" value="1"/>
</dbReference>
<evidence type="ECO:0000256" key="11">
    <source>
        <dbReference type="ARBA" id="ARBA00022840"/>
    </source>
</evidence>
<keyword evidence="14" id="KW-0472">Membrane</keyword>
<dbReference type="SMART" id="SM00387">
    <property type="entry name" value="HATPase_c"/>
    <property type="match status" value="1"/>
</dbReference>
<name>A0A7X5F193_9HYPH</name>
<evidence type="ECO:0000256" key="7">
    <source>
        <dbReference type="ARBA" id="ARBA00022679"/>
    </source>
</evidence>
<dbReference type="SMART" id="SM00388">
    <property type="entry name" value="HisKA"/>
    <property type="match status" value="1"/>
</dbReference>
<evidence type="ECO:0000256" key="10">
    <source>
        <dbReference type="ARBA" id="ARBA00022777"/>
    </source>
</evidence>
<dbReference type="RefSeq" id="WP_161676083.1">
    <property type="nucleotide sequence ID" value="NZ_JAABLP010000002.1"/>
</dbReference>
<dbReference type="CDD" id="cd06225">
    <property type="entry name" value="HAMP"/>
    <property type="match status" value="1"/>
</dbReference>
<dbReference type="PROSITE" id="PS50109">
    <property type="entry name" value="HIS_KIN"/>
    <property type="match status" value="1"/>
</dbReference>
<dbReference type="SMART" id="SM00304">
    <property type="entry name" value="HAMP"/>
    <property type="match status" value="1"/>
</dbReference>
<dbReference type="Pfam" id="PF02518">
    <property type="entry name" value="HATPase_c"/>
    <property type="match status" value="1"/>
</dbReference>
<dbReference type="Pfam" id="PF00512">
    <property type="entry name" value="HisKA"/>
    <property type="match status" value="1"/>
</dbReference>
<comment type="subcellular location">
    <subcellularLocation>
        <location evidence="2">Cell inner membrane</location>
        <topology evidence="2">Multi-pass membrane protein</topology>
    </subcellularLocation>
</comment>
<dbReference type="InterPro" id="IPR005467">
    <property type="entry name" value="His_kinase_dom"/>
</dbReference>
<evidence type="ECO:0000256" key="12">
    <source>
        <dbReference type="ARBA" id="ARBA00022989"/>
    </source>
</evidence>
<dbReference type="Gene3D" id="3.30.565.10">
    <property type="entry name" value="Histidine kinase-like ATPase, C-terminal domain"/>
    <property type="match status" value="1"/>
</dbReference>
<evidence type="ECO:0000256" key="3">
    <source>
        <dbReference type="ARBA" id="ARBA00012438"/>
    </source>
</evidence>
<evidence type="ECO:0000256" key="14">
    <source>
        <dbReference type="ARBA" id="ARBA00023136"/>
    </source>
</evidence>
<keyword evidence="13" id="KW-0902">Two-component regulatory system</keyword>
<dbReference type="CDD" id="cd00082">
    <property type="entry name" value="HisKA"/>
    <property type="match status" value="1"/>
</dbReference>
<dbReference type="GO" id="GO:0000155">
    <property type="term" value="F:phosphorelay sensor kinase activity"/>
    <property type="evidence" value="ECO:0007669"/>
    <property type="project" value="InterPro"/>
</dbReference>
<protein>
    <recommendedName>
        <fullName evidence="3">histidine kinase</fullName>
        <ecNumber evidence="3">2.7.13.3</ecNumber>
    </recommendedName>
</protein>
<dbReference type="EC" id="2.7.13.3" evidence="3"/>
<evidence type="ECO:0000256" key="6">
    <source>
        <dbReference type="ARBA" id="ARBA00022553"/>
    </source>
</evidence>
<dbReference type="InterPro" id="IPR003594">
    <property type="entry name" value="HATPase_dom"/>
</dbReference>
<dbReference type="SUPFAM" id="SSF55874">
    <property type="entry name" value="ATPase domain of HSP90 chaperone/DNA topoisomerase II/histidine kinase"/>
    <property type="match status" value="1"/>
</dbReference>
<evidence type="ECO:0000256" key="9">
    <source>
        <dbReference type="ARBA" id="ARBA00022741"/>
    </source>
</evidence>
<dbReference type="AlphaFoldDB" id="A0A7X5F193"/>
<evidence type="ECO:0000256" key="5">
    <source>
        <dbReference type="ARBA" id="ARBA00022519"/>
    </source>
</evidence>
<evidence type="ECO:0000256" key="4">
    <source>
        <dbReference type="ARBA" id="ARBA00022475"/>
    </source>
</evidence>
<keyword evidence="9" id="KW-0547">Nucleotide-binding</keyword>
<evidence type="ECO:0000256" key="1">
    <source>
        <dbReference type="ARBA" id="ARBA00000085"/>
    </source>
</evidence>
<accession>A0A7X5F193</accession>
<keyword evidence="12" id="KW-1133">Transmembrane helix</keyword>
<dbReference type="PANTHER" id="PTHR44936:SF5">
    <property type="entry name" value="SENSOR HISTIDINE KINASE ENVZ"/>
    <property type="match status" value="1"/>
</dbReference>
<dbReference type="InterPro" id="IPR003661">
    <property type="entry name" value="HisK_dim/P_dom"/>
</dbReference>
<evidence type="ECO:0000256" key="8">
    <source>
        <dbReference type="ARBA" id="ARBA00022692"/>
    </source>
</evidence>
<keyword evidence="11" id="KW-0067">ATP-binding</keyword>
<dbReference type="EMBL" id="JAABLQ010000001">
    <property type="protein sequence ID" value="NBN76915.1"/>
    <property type="molecule type" value="Genomic_DNA"/>
</dbReference>
<evidence type="ECO:0000313" key="15">
    <source>
        <dbReference type="EMBL" id="NBN76915.1"/>
    </source>
</evidence>
<dbReference type="InterPro" id="IPR003660">
    <property type="entry name" value="HAMP_dom"/>
</dbReference>
<evidence type="ECO:0000313" key="16">
    <source>
        <dbReference type="Proteomes" id="UP000586722"/>
    </source>
</evidence>
<dbReference type="InterPro" id="IPR004358">
    <property type="entry name" value="Sig_transdc_His_kin-like_C"/>
</dbReference>
<keyword evidence="16" id="KW-1185">Reference proteome</keyword>
<dbReference type="Proteomes" id="UP000586722">
    <property type="component" value="Unassembled WGS sequence"/>
</dbReference>
<keyword evidence="5" id="KW-0997">Cell inner membrane</keyword>
<dbReference type="InterPro" id="IPR036097">
    <property type="entry name" value="HisK_dim/P_sf"/>
</dbReference>
<proteinExistence type="predicted"/>
<dbReference type="InterPro" id="IPR036890">
    <property type="entry name" value="HATPase_C_sf"/>
</dbReference>
<keyword evidence="8" id="KW-0812">Transmembrane</keyword>